<keyword evidence="8" id="KW-0378">Hydrolase</keyword>
<dbReference type="InterPro" id="IPR036779">
    <property type="entry name" value="LysM_dom_sf"/>
</dbReference>
<dbReference type="SUPFAM" id="SSF54106">
    <property type="entry name" value="LysM domain"/>
    <property type="match status" value="1"/>
</dbReference>
<comment type="similarity">
    <text evidence="3">Belongs to the YkuD family.</text>
</comment>
<keyword evidence="6" id="KW-0732">Signal</keyword>
<keyword evidence="7" id="KW-0574">Periplasm</keyword>
<evidence type="ECO:0000259" key="14">
    <source>
        <dbReference type="PROSITE" id="PS52029"/>
    </source>
</evidence>
<dbReference type="SMART" id="SM00257">
    <property type="entry name" value="LysM"/>
    <property type="match status" value="1"/>
</dbReference>
<dbReference type="InterPro" id="IPR050979">
    <property type="entry name" value="LD-transpeptidase"/>
</dbReference>
<evidence type="ECO:0000256" key="7">
    <source>
        <dbReference type="ARBA" id="ARBA00022764"/>
    </source>
</evidence>
<evidence type="ECO:0000256" key="11">
    <source>
        <dbReference type="ARBA" id="ARBA00023316"/>
    </source>
</evidence>
<dbReference type="InterPro" id="IPR038063">
    <property type="entry name" value="Transpep_catalytic_dom"/>
</dbReference>
<keyword evidence="4" id="KW-0328">Glycosyltransferase</keyword>
<dbReference type="SUPFAM" id="SSF141523">
    <property type="entry name" value="L,D-transpeptidase catalytic domain-like"/>
    <property type="match status" value="1"/>
</dbReference>
<evidence type="ECO:0000313" key="15">
    <source>
        <dbReference type="EMBL" id="OOF34068.1"/>
    </source>
</evidence>
<comment type="pathway">
    <text evidence="2 12">Cell wall biogenesis; peptidoglycan biosynthesis.</text>
</comment>
<dbReference type="InterPro" id="IPR018392">
    <property type="entry name" value="LysM"/>
</dbReference>
<accession>A0ABX3KRB9</accession>
<dbReference type="InterPro" id="IPR041597">
    <property type="entry name" value="Ldt_C"/>
</dbReference>
<dbReference type="Pfam" id="PF03734">
    <property type="entry name" value="YkuD"/>
    <property type="match status" value="1"/>
</dbReference>
<sequence length="378" mass="42063">MNIKEQLERVFIFSHCLSMRGPMIRLSTRVGLLLLILYIPTGQAASYLLPTDGSRLVGSLETHQVEEGEHLEAIAKQYNVGFLALLALNPGVDPYLPEAGALIRLPQQYLLPKPPHEGIVINLAELRLYYFPAQDAAVTETGEPISSTEKNTGRRVHIFPIGIGRIGRNTPKMDTFISQKRKNPTWTPPQSIRDEYRQTRGISLPDVVPAGPDNPLGKHALRLGYGHGEYLIHGTNKSFGIGLRVSAGCIRLRPNDIAWLFDAVDVRTPVRIIDTPTKVSLEPDGRVMVEAHRPLSDTLDEADKRITRAPDPRILSLFKHFGLSTQRYRAALVVQEGLPIEVASLTSAQQKMWRQIEQQSTSQADTFVPSVNRPGVKK</sequence>
<evidence type="ECO:0000256" key="9">
    <source>
        <dbReference type="ARBA" id="ARBA00022960"/>
    </source>
</evidence>
<dbReference type="CDD" id="cd00118">
    <property type="entry name" value="LysM"/>
    <property type="match status" value="1"/>
</dbReference>
<keyword evidence="9 12" id="KW-0133">Cell shape</keyword>
<dbReference type="Proteomes" id="UP000189431">
    <property type="component" value="Unassembled WGS sequence"/>
</dbReference>
<dbReference type="Gene3D" id="3.10.350.10">
    <property type="entry name" value="LysM domain"/>
    <property type="match status" value="1"/>
</dbReference>
<dbReference type="Gene3D" id="2.40.440.10">
    <property type="entry name" value="L,D-transpeptidase catalytic domain-like"/>
    <property type="match status" value="1"/>
</dbReference>
<evidence type="ECO:0000256" key="5">
    <source>
        <dbReference type="ARBA" id="ARBA00022679"/>
    </source>
</evidence>
<evidence type="ECO:0000256" key="12">
    <source>
        <dbReference type="PROSITE-ProRule" id="PRU01373"/>
    </source>
</evidence>
<comment type="subcellular location">
    <subcellularLocation>
        <location evidence="1">Periplasm</location>
    </subcellularLocation>
</comment>
<evidence type="ECO:0000256" key="4">
    <source>
        <dbReference type="ARBA" id="ARBA00022676"/>
    </source>
</evidence>
<feature type="domain" description="LysM" evidence="13">
    <location>
        <begin position="61"/>
        <end position="105"/>
    </location>
</feature>
<dbReference type="PROSITE" id="PS52029">
    <property type="entry name" value="LD_TPASE"/>
    <property type="match status" value="1"/>
</dbReference>
<dbReference type="Pfam" id="PF01476">
    <property type="entry name" value="LysM"/>
    <property type="match status" value="1"/>
</dbReference>
<evidence type="ECO:0000259" key="13">
    <source>
        <dbReference type="PROSITE" id="PS51782"/>
    </source>
</evidence>
<comment type="caution">
    <text evidence="15">The sequence shown here is derived from an EMBL/GenBank/DDBJ whole genome shotgun (WGS) entry which is preliminary data.</text>
</comment>
<evidence type="ECO:0000256" key="6">
    <source>
        <dbReference type="ARBA" id="ARBA00022729"/>
    </source>
</evidence>
<name>A0ABX3KRB9_SALCS</name>
<evidence type="ECO:0000256" key="1">
    <source>
        <dbReference type="ARBA" id="ARBA00004418"/>
    </source>
</evidence>
<evidence type="ECO:0000256" key="2">
    <source>
        <dbReference type="ARBA" id="ARBA00004752"/>
    </source>
</evidence>
<feature type="domain" description="L,D-TPase catalytic" evidence="14">
    <location>
        <begin position="134"/>
        <end position="273"/>
    </location>
</feature>
<evidence type="ECO:0000256" key="8">
    <source>
        <dbReference type="ARBA" id="ARBA00022801"/>
    </source>
</evidence>
<feature type="active site" description="Proton donor/acceptor" evidence="12">
    <location>
        <position position="233"/>
    </location>
</feature>
<dbReference type="EMBL" id="MUFR01000017">
    <property type="protein sequence ID" value="OOF34068.1"/>
    <property type="molecule type" value="Genomic_DNA"/>
</dbReference>
<keyword evidence="16" id="KW-1185">Reference proteome</keyword>
<protein>
    <recommendedName>
        <fullName evidence="17">L,D-transpeptidase family protein</fullName>
    </recommendedName>
</protein>
<dbReference type="Pfam" id="PF17969">
    <property type="entry name" value="Ldt_C"/>
    <property type="match status" value="1"/>
</dbReference>
<dbReference type="CDD" id="cd16913">
    <property type="entry name" value="YkuD_like"/>
    <property type="match status" value="1"/>
</dbReference>
<keyword evidence="10 12" id="KW-0573">Peptidoglycan synthesis</keyword>
<dbReference type="PANTHER" id="PTHR30582:SF24">
    <property type="entry name" value="L,D-TRANSPEPTIDASE ERFK_SRFK-RELATED"/>
    <property type="match status" value="1"/>
</dbReference>
<evidence type="ECO:0000256" key="10">
    <source>
        <dbReference type="ARBA" id="ARBA00022984"/>
    </source>
</evidence>
<keyword evidence="11 12" id="KW-0961">Cell wall biogenesis/degradation</keyword>
<evidence type="ECO:0000313" key="16">
    <source>
        <dbReference type="Proteomes" id="UP000189431"/>
    </source>
</evidence>
<dbReference type="PANTHER" id="PTHR30582">
    <property type="entry name" value="L,D-TRANSPEPTIDASE"/>
    <property type="match status" value="1"/>
</dbReference>
<dbReference type="PROSITE" id="PS51782">
    <property type="entry name" value="LYSM"/>
    <property type="match status" value="1"/>
</dbReference>
<gene>
    <name evidence="15" type="ORF">BZJ21_07625</name>
</gene>
<organism evidence="15 16">
    <name type="scientific">Salinivibrio costicola subsp. alcaliphilus</name>
    <dbReference type="NCBI Taxonomy" id="272773"/>
    <lineage>
        <taxon>Bacteria</taxon>
        <taxon>Pseudomonadati</taxon>
        <taxon>Pseudomonadota</taxon>
        <taxon>Gammaproteobacteria</taxon>
        <taxon>Vibrionales</taxon>
        <taxon>Vibrionaceae</taxon>
        <taxon>Salinivibrio</taxon>
    </lineage>
</organism>
<keyword evidence="5" id="KW-0808">Transferase</keyword>
<reference evidence="16" key="1">
    <citation type="submission" date="2017-01" db="EMBL/GenBank/DDBJ databases">
        <title>Draft genome of the species Salinivibrio costicola subsp. alcaliphilus.</title>
        <authorList>
            <person name="Lopez-Hermoso C."/>
            <person name="De La Haba R."/>
            <person name="Sanchez-Porro C."/>
            <person name="Ventosa A."/>
        </authorList>
    </citation>
    <scope>NUCLEOTIDE SEQUENCE [LARGE SCALE GENOMIC DNA]</scope>
    <source>
        <strain evidence="16">CBH448</strain>
    </source>
</reference>
<evidence type="ECO:0000256" key="3">
    <source>
        <dbReference type="ARBA" id="ARBA00005992"/>
    </source>
</evidence>
<dbReference type="InterPro" id="IPR005490">
    <property type="entry name" value="LD_TPept_cat_dom"/>
</dbReference>
<feature type="active site" description="Nucleophile" evidence="12">
    <location>
        <position position="249"/>
    </location>
</feature>
<evidence type="ECO:0008006" key="17">
    <source>
        <dbReference type="Google" id="ProtNLM"/>
    </source>
</evidence>
<proteinExistence type="inferred from homology"/>